<evidence type="ECO:0000256" key="1">
    <source>
        <dbReference type="SAM" id="Phobius"/>
    </source>
</evidence>
<evidence type="ECO:0000313" key="3">
    <source>
        <dbReference type="Proteomes" id="UP000283727"/>
    </source>
</evidence>
<keyword evidence="1" id="KW-1133">Transmembrane helix</keyword>
<name>A0A415C3P3_BIFBI</name>
<reference evidence="2 3" key="1">
    <citation type="submission" date="2018-08" db="EMBL/GenBank/DDBJ databases">
        <title>A genome reference for cultivated species of the human gut microbiota.</title>
        <authorList>
            <person name="Zou Y."/>
            <person name="Xue W."/>
            <person name="Luo G."/>
        </authorList>
    </citation>
    <scope>NUCLEOTIDE SEQUENCE [LARGE SCALE GENOMIC DNA]</scope>
    <source>
        <strain evidence="2 3">AM12-10</strain>
    </source>
</reference>
<keyword evidence="1" id="KW-0472">Membrane</keyword>
<dbReference type="AlphaFoldDB" id="A0A415C3P3"/>
<accession>A0A415C3P3</accession>
<organism evidence="2 3">
    <name type="scientific">Bifidobacterium bifidum</name>
    <dbReference type="NCBI Taxonomy" id="1681"/>
    <lineage>
        <taxon>Bacteria</taxon>
        <taxon>Bacillati</taxon>
        <taxon>Actinomycetota</taxon>
        <taxon>Actinomycetes</taxon>
        <taxon>Bifidobacteriales</taxon>
        <taxon>Bifidobacteriaceae</taxon>
        <taxon>Bifidobacterium</taxon>
    </lineage>
</organism>
<sequence>MMTQDGTCLISRSSRKENYGGVMEKSDNYFQGKRYVAALIAAMTLLSGAGFTASVASADTDTVGYETGRIAFSGARTVCGEYSIDFAALTRSRMFLIDGGRRGTEGA</sequence>
<comment type="caution">
    <text evidence="2">The sequence shown here is derived from an EMBL/GenBank/DDBJ whole genome shotgun (WGS) entry which is preliminary data.</text>
</comment>
<proteinExistence type="predicted"/>
<feature type="transmembrane region" description="Helical" evidence="1">
    <location>
        <begin position="35"/>
        <end position="56"/>
    </location>
</feature>
<evidence type="ECO:0000313" key="2">
    <source>
        <dbReference type="EMBL" id="RHJ22590.1"/>
    </source>
</evidence>
<gene>
    <name evidence="2" type="ORF">DW137_07820</name>
</gene>
<dbReference type="Proteomes" id="UP000283727">
    <property type="component" value="Unassembled WGS sequence"/>
</dbReference>
<protein>
    <submittedName>
        <fullName evidence="2">Uncharacterized protein</fullName>
    </submittedName>
</protein>
<dbReference type="EMBL" id="QRLR01000004">
    <property type="protein sequence ID" value="RHJ22590.1"/>
    <property type="molecule type" value="Genomic_DNA"/>
</dbReference>
<keyword evidence="1" id="KW-0812">Transmembrane</keyword>